<accession>A0A3M6U876</accession>
<organism evidence="1 2">
    <name type="scientific">Pocillopora damicornis</name>
    <name type="common">Cauliflower coral</name>
    <name type="synonym">Millepora damicornis</name>
    <dbReference type="NCBI Taxonomy" id="46731"/>
    <lineage>
        <taxon>Eukaryota</taxon>
        <taxon>Metazoa</taxon>
        <taxon>Cnidaria</taxon>
        <taxon>Anthozoa</taxon>
        <taxon>Hexacorallia</taxon>
        <taxon>Scleractinia</taxon>
        <taxon>Astrocoeniina</taxon>
        <taxon>Pocilloporidae</taxon>
        <taxon>Pocillopora</taxon>
    </lineage>
</organism>
<evidence type="ECO:0000313" key="2">
    <source>
        <dbReference type="Proteomes" id="UP000275408"/>
    </source>
</evidence>
<reference evidence="1 2" key="1">
    <citation type="journal article" date="2018" name="Sci. Rep.">
        <title>Comparative analysis of the Pocillopora damicornis genome highlights role of immune system in coral evolution.</title>
        <authorList>
            <person name="Cunning R."/>
            <person name="Bay R.A."/>
            <person name="Gillette P."/>
            <person name="Baker A.C."/>
            <person name="Traylor-Knowles N."/>
        </authorList>
    </citation>
    <scope>NUCLEOTIDE SEQUENCE [LARGE SCALE GENOMIC DNA]</scope>
    <source>
        <strain evidence="1">RSMAS</strain>
        <tissue evidence="1">Whole animal</tissue>
    </source>
</reference>
<protein>
    <submittedName>
        <fullName evidence="1">Uncharacterized protein</fullName>
    </submittedName>
</protein>
<dbReference type="Proteomes" id="UP000275408">
    <property type="component" value="Unassembled WGS sequence"/>
</dbReference>
<dbReference type="AlphaFoldDB" id="A0A3M6U876"/>
<sequence length="88" mass="10139">DKKEVRSSQCRREISQLSSVNSGLCTREKIKIKMNVIIQKRNRSATLFKVNDIAAIKIDKVDKTSPLHPNVFTDKVLHVARFDRLLTF</sequence>
<proteinExistence type="predicted"/>
<gene>
    <name evidence="1" type="ORF">pdam_00008617</name>
</gene>
<keyword evidence="2" id="KW-1185">Reference proteome</keyword>
<comment type="caution">
    <text evidence="1">The sequence shown here is derived from an EMBL/GenBank/DDBJ whole genome shotgun (WGS) entry which is preliminary data.</text>
</comment>
<feature type="non-terminal residue" evidence="1">
    <location>
        <position position="1"/>
    </location>
</feature>
<name>A0A3M6U876_POCDA</name>
<dbReference type="EMBL" id="RCHS01002064">
    <property type="protein sequence ID" value="RMX49724.1"/>
    <property type="molecule type" value="Genomic_DNA"/>
</dbReference>
<evidence type="ECO:0000313" key="1">
    <source>
        <dbReference type="EMBL" id="RMX49724.1"/>
    </source>
</evidence>